<dbReference type="Proteomes" id="UP000523139">
    <property type="component" value="Unassembled WGS sequence"/>
</dbReference>
<dbReference type="Gene3D" id="3.30.1360.200">
    <property type="match status" value="1"/>
</dbReference>
<proteinExistence type="predicted"/>
<comment type="caution">
    <text evidence="1">The sequence shown here is derived from an EMBL/GenBank/DDBJ whole genome shotgun (WGS) entry which is preliminary data.</text>
</comment>
<evidence type="ECO:0000313" key="2">
    <source>
        <dbReference type="Proteomes" id="UP000523139"/>
    </source>
</evidence>
<evidence type="ECO:0000313" key="1">
    <source>
        <dbReference type="EMBL" id="NLS10625.1"/>
    </source>
</evidence>
<organism evidence="1 2">
    <name type="scientific">Nesterenkonia sedimenti</name>
    <dbReference type="NCBI Taxonomy" id="1463632"/>
    <lineage>
        <taxon>Bacteria</taxon>
        <taxon>Bacillati</taxon>
        <taxon>Actinomycetota</taxon>
        <taxon>Actinomycetes</taxon>
        <taxon>Micrococcales</taxon>
        <taxon>Micrococcaceae</taxon>
        <taxon>Nesterenkonia</taxon>
    </lineage>
</organism>
<gene>
    <name evidence="1" type="ORF">HGQ17_11610</name>
</gene>
<dbReference type="EMBL" id="JABAHY010000012">
    <property type="protein sequence ID" value="NLS10625.1"/>
    <property type="molecule type" value="Genomic_DNA"/>
</dbReference>
<accession>A0A7X8TKS9</accession>
<sequence length="167" mass="18169">MKIQAVSAALGVTVLVVGCSNEPEMAPLAADMVIYPVLAVENPECPPGETQEDYEEAVEEIFVEKELTCYVVATDRRIEVTDAEVGITEVENSTQDALLLHLGEEEAEAYSDLSAELSEVPYPDNLTLVTVDGQFFLAPTVNAHITDGQMEITGNDDPEDLHRTLTE</sequence>
<protein>
    <submittedName>
        <fullName evidence="1">Uncharacterized protein</fullName>
    </submittedName>
</protein>
<dbReference type="AlphaFoldDB" id="A0A7X8TKS9"/>
<reference evidence="1 2" key="1">
    <citation type="submission" date="2020-04" db="EMBL/GenBank/DDBJ databases">
        <title>Nesterenkonia sp. nov., isolated from marine sediment.</title>
        <authorList>
            <person name="Zhang G."/>
        </authorList>
    </citation>
    <scope>NUCLEOTIDE SEQUENCE [LARGE SCALE GENOMIC DNA]</scope>
    <source>
        <strain evidence="1 2">MY13</strain>
    </source>
</reference>
<dbReference type="PROSITE" id="PS51257">
    <property type="entry name" value="PROKAR_LIPOPROTEIN"/>
    <property type="match status" value="1"/>
</dbReference>
<dbReference type="RefSeq" id="WP_168888110.1">
    <property type="nucleotide sequence ID" value="NZ_JABAHY010000012.1"/>
</dbReference>
<name>A0A7X8TKS9_9MICC</name>
<keyword evidence="2" id="KW-1185">Reference proteome</keyword>